<keyword evidence="5 7" id="KW-0472">Membrane</keyword>
<keyword evidence="3" id="KW-0201">Cytochrome c-type biogenesis</keyword>
<feature type="transmembrane region" description="Helical" evidence="7">
    <location>
        <begin position="290"/>
        <end position="309"/>
    </location>
</feature>
<dbReference type="Proteomes" id="UP001240483">
    <property type="component" value="Unassembled WGS sequence"/>
</dbReference>
<evidence type="ECO:0000256" key="2">
    <source>
        <dbReference type="ARBA" id="ARBA00022692"/>
    </source>
</evidence>
<dbReference type="InterPro" id="IPR002541">
    <property type="entry name" value="Cyt_c_assembly"/>
</dbReference>
<feature type="transmembrane region" description="Helical" evidence="7">
    <location>
        <begin position="195"/>
        <end position="217"/>
    </location>
</feature>
<evidence type="ECO:0000313" key="10">
    <source>
        <dbReference type="Proteomes" id="UP001240483"/>
    </source>
</evidence>
<dbReference type="RefSeq" id="WP_285333407.1">
    <property type="nucleotide sequence ID" value="NZ_JASODW010000010.1"/>
</dbReference>
<proteinExistence type="predicted"/>
<dbReference type="NCBIfam" id="TIGR03144">
    <property type="entry name" value="cytochr_II_ccsB"/>
    <property type="match status" value="1"/>
</dbReference>
<evidence type="ECO:0000256" key="7">
    <source>
        <dbReference type="SAM" id="Phobius"/>
    </source>
</evidence>
<feature type="transmembrane region" description="Helical" evidence="7">
    <location>
        <begin position="351"/>
        <end position="375"/>
    </location>
</feature>
<feature type="region of interest" description="Disordered" evidence="6">
    <location>
        <begin position="84"/>
        <end position="105"/>
    </location>
</feature>
<gene>
    <name evidence="9" type="primary">ccsB</name>
    <name evidence="9" type="ORF">QP116_07970</name>
</gene>
<protein>
    <submittedName>
        <fullName evidence="9">C-type cytochrome biogenesis protein CcsB</fullName>
    </submittedName>
</protein>
<dbReference type="GO" id="GO:0005886">
    <property type="term" value="C:plasma membrane"/>
    <property type="evidence" value="ECO:0007669"/>
    <property type="project" value="TreeGrafter"/>
</dbReference>
<feature type="transmembrane region" description="Helical" evidence="7">
    <location>
        <begin position="136"/>
        <end position="158"/>
    </location>
</feature>
<dbReference type="Pfam" id="PF01578">
    <property type="entry name" value="Cytochrom_C_asm"/>
    <property type="match status" value="1"/>
</dbReference>
<evidence type="ECO:0000256" key="3">
    <source>
        <dbReference type="ARBA" id="ARBA00022748"/>
    </source>
</evidence>
<accession>A0AAP4C7D7</accession>
<dbReference type="PANTHER" id="PTHR30071:SF1">
    <property type="entry name" value="CYTOCHROME B_B6 PROTEIN-RELATED"/>
    <property type="match status" value="1"/>
</dbReference>
<comment type="subcellular location">
    <subcellularLocation>
        <location evidence="1">Membrane</location>
        <topology evidence="1">Multi-pass membrane protein</topology>
    </subcellularLocation>
</comment>
<dbReference type="GO" id="GO:0017004">
    <property type="term" value="P:cytochrome complex assembly"/>
    <property type="evidence" value="ECO:0007669"/>
    <property type="project" value="UniProtKB-KW"/>
</dbReference>
<feature type="domain" description="Cytochrome c assembly protein" evidence="8">
    <location>
        <begin position="164"/>
        <end position="376"/>
    </location>
</feature>
<evidence type="ECO:0000313" key="9">
    <source>
        <dbReference type="EMBL" id="MDK6275664.1"/>
    </source>
</evidence>
<dbReference type="InterPro" id="IPR045062">
    <property type="entry name" value="Cyt_c_biogenesis_CcsA/CcmC"/>
</dbReference>
<comment type="caution">
    <text evidence="9">The sequence shown here is derived from an EMBL/GenBank/DDBJ whole genome shotgun (WGS) entry which is preliminary data.</text>
</comment>
<organism evidence="9 10">
    <name type="scientific">Pseudoglutamicibacter cumminsii</name>
    <dbReference type="NCBI Taxonomy" id="156979"/>
    <lineage>
        <taxon>Bacteria</taxon>
        <taxon>Bacillati</taxon>
        <taxon>Actinomycetota</taxon>
        <taxon>Actinomycetes</taxon>
        <taxon>Micrococcales</taxon>
        <taxon>Micrococcaceae</taxon>
        <taxon>Pseudoglutamicibacter</taxon>
    </lineage>
</organism>
<reference evidence="9" key="1">
    <citation type="submission" date="2023-05" db="EMBL/GenBank/DDBJ databases">
        <title>Cataloging the Phylogenetic Diversity of Human Bladder Bacteria.</title>
        <authorList>
            <person name="Du J."/>
        </authorList>
    </citation>
    <scope>NUCLEOTIDE SEQUENCE</scope>
    <source>
        <strain evidence="9">UMB9978</strain>
    </source>
</reference>
<evidence type="ECO:0000256" key="4">
    <source>
        <dbReference type="ARBA" id="ARBA00022989"/>
    </source>
</evidence>
<evidence type="ECO:0000256" key="1">
    <source>
        <dbReference type="ARBA" id="ARBA00004141"/>
    </source>
</evidence>
<dbReference type="PANTHER" id="PTHR30071">
    <property type="entry name" value="HEME EXPORTER PROTEIN C"/>
    <property type="match status" value="1"/>
</dbReference>
<dbReference type="EMBL" id="JASODW010000010">
    <property type="protein sequence ID" value="MDK6275664.1"/>
    <property type="molecule type" value="Genomic_DNA"/>
</dbReference>
<feature type="transmembrane region" description="Helical" evidence="7">
    <location>
        <begin position="170"/>
        <end position="188"/>
    </location>
</feature>
<keyword evidence="2 7" id="KW-0812">Transmembrane</keyword>
<dbReference type="GO" id="GO:0020037">
    <property type="term" value="F:heme binding"/>
    <property type="evidence" value="ECO:0007669"/>
    <property type="project" value="InterPro"/>
</dbReference>
<feature type="transmembrane region" description="Helical" evidence="7">
    <location>
        <begin position="29"/>
        <end position="50"/>
    </location>
</feature>
<dbReference type="InterPro" id="IPR017562">
    <property type="entry name" value="Cyt_c_biogenesis_CcsA"/>
</dbReference>
<evidence type="ECO:0000256" key="6">
    <source>
        <dbReference type="SAM" id="MobiDB-lite"/>
    </source>
</evidence>
<evidence type="ECO:0000256" key="5">
    <source>
        <dbReference type="ARBA" id="ARBA00023136"/>
    </source>
</evidence>
<feature type="transmembrane region" description="Helical" evidence="7">
    <location>
        <begin position="229"/>
        <end position="252"/>
    </location>
</feature>
<sequence>MTVTTVFSYLPAYTPKGDLNLSLGSTSELLMLLAAMAYSVTFVVFAYDLVRSSQTIRDIEKSLVKEEKRALAAAAAGKGTAGNVTPGSVAVAERDESDTERDTERVRHRNATVDGQLVDDDMDYDEKAPTRRLARVAIALMWLSFAIHAAAVVTRSIAAQRVPWGNMYEFMTTGALVVVAVYLVALMIKDIRFMGVFVSGLVVAMMCSATMAFPTPVQHLQPALQSPWLIIHVSIAVLACALFTLTFAMAVLQLIQSRRQAALLAGREDKLPWLRLVPSAVTLENVAYRINAVAFVAWTLTLILGAVWANEAWGRPWGWDTKEVWTFIIWVVYAGYLHARATRGWTGDRSAWLSVIGYGCIIFNFTVVNTVFAGLHSYAGI</sequence>
<name>A0AAP4C7D7_9MICC</name>
<evidence type="ECO:0000259" key="8">
    <source>
        <dbReference type="Pfam" id="PF01578"/>
    </source>
</evidence>
<dbReference type="AlphaFoldDB" id="A0AAP4C7D7"/>
<keyword evidence="4 7" id="KW-1133">Transmembrane helix</keyword>
<feature type="transmembrane region" description="Helical" evidence="7">
    <location>
        <begin position="324"/>
        <end position="339"/>
    </location>
</feature>